<dbReference type="EMBL" id="AP025730">
    <property type="protein sequence ID" value="BDI06337.1"/>
    <property type="molecule type" value="Genomic_DNA"/>
</dbReference>
<dbReference type="Proteomes" id="UP001057498">
    <property type="component" value="Chromosome"/>
</dbReference>
<reference evidence="3" key="1">
    <citation type="submission" date="2022-04" db="EMBL/GenBank/DDBJ databases">
        <title>Whole genome sequence of Sphaerotilus sp. FB-5.</title>
        <authorList>
            <person name="Takeda M."/>
            <person name="Narihara S."/>
            <person name="Akimoto M."/>
            <person name="Akimoto R."/>
            <person name="Nishiyashiki S."/>
            <person name="Murakami T."/>
        </authorList>
    </citation>
    <scope>NUCLEOTIDE SEQUENCE</scope>
    <source>
        <strain evidence="3">FB-5</strain>
    </source>
</reference>
<keyword evidence="1" id="KW-0238">DNA-binding</keyword>
<dbReference type="Pfam" id="PF07282">
    <property type="entry name" value="Cas12f1-like_TNB"/>
    <property type="match status" value="1"/>
</dbReference>
<organism evidence="3 4">
    <name type="scientific">Sphaerotilus microaerophilus</name>
    <dbReference type="NCBI Taxonomy" id="2914710"/>
    <lineage>
        <taxon>Bacteria</taxon>
        <taxon>Pseudomonadati</taxon>
        <taxon>Pseudomonadota</taxon>
        <taxon>Betaproteobacteria</taxon>
        <taxon>Burkholderiales</taxon>
        <taxon>Sphaerotilaceae</taxon>
        <taxon>Sphaerotilus</taxon>
    </lineage>
</organism>
<evidence type="ECO:0000313" key="3">
    <source>
        <dbReference type="EMBL" id="BDI06337.1"/>
    </source>
</evidence>
<accession>A0ABN6PQI9</accession>
<name>A0ABN6PQI9_9BURK</name>
<evidence type="ECO:0000256" key="1">
    <source>
        <dbReference type="ARBA" id="ARBA00023125"/>
    </source>
</evidence>
<keyword evidence="4" id="KW-1185">Reference proteome</keyword>
<feature type="domain" description="Cas12f1-like TNB" evidence="2">
    <location>
        <begin position="1"/>
        <end position="61"/>
    </location>
</feature>
<dbReference type="InterPro" id="IPR010095">
    <property type="entry name" value="Cas12f1-like_TNB"/>
</dbReference>
<sequence>MLEYETVLRGVTFVTVLPEFRSQQCSARGFVRPGDRVNQARFGCLASGHKVNADRHAAKNMLRRAQ</sequence>
<proteinExistence type="predicted"/>
<protein>
    <recommendedName>
        <fullName evidence="2">Cas12f1-like TNB domain-containing protein</fullName>
    </recommendedName>
</protein>
<evidence type="ECO:0000259" key="2">
    <source>
        <dbReference type="Pfam" id="PF07282"/>
    </source>
</evidence>
<gene>
    <name evidence="3" type="ORF">CATMQ487_33070</name>
</gene>
<evidence type="ECO:0000313" key="4">
    <source>
        <dbReference type="Proteomes" id="UP001057498"/>
    </source>
</evidence>